<evidence type="ECO:0000313" key="3">
    <source>
        <dbReference type="Proteomes" id="UP001501237"/>
    </source>
</evidence>
<evidence type="ECO:0000313" key="2">
    <source>
        <dbReference type="EMBL" id="GAA3192784.1"/>
    </source>
</evidence>
<keyword evidence="3" id="KW-1185">Reference proteome</keyword>
<feature type="domain" description="Mycothiol-dependent maleylpyruvate isomerase metal-binding" evidence="1">
    <location>
        <begin position="17"/>
        <end position="148"/>
    </location>
</feature>
<dbReference type="InterPro" id="IPR024344">
    <property type="entry name" value="MDMPI_metal-binding"/>
</dbReference>
<gene>
    <name evidence="2" type="ORF">GCM10010468_01720</name>
</gene>
<dbReference type="Proteomes" id="UP001501237">
    <property type="component" value="Unassembled WGS sequence"/>
</dbReference>
<dbReference type="EMBL" id="BAAAUV010000001">
    <property type="protein sequence ID" value="GAA3192784.1"/>
    <property type="molecule type" value="Genomic_DNA"/>
</dbReference>
<dbReference type="SUPFAM" id="SSF109854">
    <property type="entry name" value="DinB/YfiT-like putative metalloenzymes"/>
    <property type="match status" value="1"/>
</dbReference>
<reference evidence="3" key="1">
    <citation type="journal article" date="2019" name="Int. J. Syst. Evol. Microbiol.">
        <title>The Global Catalogue of Microorganisms (GCM) 10K type strain sequencing project: providing services to taxonomists for standard genome sequencing and annotation.</title>
        <authorList>
            <consortium name="The Broad Institute Genomics Platform"/>
            <consortium name="The Broad Institute Genome Sequencing Center for Infectious Disease"/>
            <person name="Wu L."/>
            <person name="Ma J."/>
        </authorList>
    </citation>
    <scope>NUCLEOTIDE SEQUENCE [LARGE SCALE GENOMIC DNA]</scope>
    <source>
        <strain evidence="3">JCM 9377</strain>
    </source>
</reference>
<dbReference type="GO" id="GO:0016853">
    <property type="term" value="F:isomerase activity"/>
    <property type="evidence" value="ECO:0007669"/>
    <property type="project" value="UniProtKB-KW"/>
</dbReference>
<sequence length="263" mass="27952">MSTEFDSHVVAFEQTVRSTIELASGFGTAEWRLPTDCPGWSVQDVVAHLVSLEVMLLGDPLPDHELPDLPHVKNDMARVLEIGVDVRRPLPGEAVLAELRETLDRRLAQIPGLDPEGPAALPDGRPGTTTEFLMFRAFDCWIHEQDIRRAVGVPGNLDAPAGRCAWTILSRGLPMVTAKRGGALPGQSAVFAVGDREAAVLVDAGGRASRGPVPAEPTVRLAMSFETYTLLAAGRRGPADAVVEVTGDAELGARILAGMGVTP</sequence>
<comment type="caution">
    <text evidence="2">The sequence shown here is derived from an EMBL/GenBank/DDBJ whole genome shotgun (WGS) entry which is preliminary data.</text>
</comment>
<proteinExistence type="predicted"/>
<dbReference type="InterPro" id="IPR034660">
    <property type="entry name" value="DinB/YfiT-like"/>
</dbReference>
<dbReference type="NCBIfam" id="TIGR03083">
    <property type="entry name" value="maleylpyruvate isomerase family mycothiol-dependent enzyme"/>
    <property type="match status" value="1"/>
</dbReference>
<dbReference type="Pfam" id="PF11716">
    <property type="entry name" value="MDMPI_N"/>
    <property type="match status" value="1"/>
</dbReference>
<name>A0ABP6PYE8_9ACTN</name>
<dbReference type="RefSeq" id="WP_344821166.1">
    <property type="nucleotide sequence ID" value="NZ_BAAAUV010000001.1"/>
</dbReference>
<protein>
    <submittedName>
        <fullName evidence="2">Maleylpyruvate isomerase family mycothiol-dependent enzyme</fullName>
    </submittedName>
</protein>
<organism evidence="2 3">
    <name type="scientific">Actinocorallia longicatena</name>
    <dbReference type="NCBI Taxonomy" id="111803"/>
    <lineage>
        <taxon>Bacteria</taxon>
        <taxon>Bacillati</taxon>
        <taxon>Actinomycetota</taxon>
        <taxon>Actinomycetes</taxon>
        <taxon>Streptosporangiales</taxon>
        <taxon>Thermomonosporaceae</taxon>
        <taxon>Actinocorallia</taxon>
    </lineage>
</organism>
<dbReference type="InterPro" id="IPR017517">
    <property type="entry name" value="Maleyloyr_isom"/>
</dbReference>
<dbReference type="Gene3D" id="1.20.120.450">
    <property type="entry name" value="dinb family like domain"/>
    <property type="match status" value="1"/>
</dbReference>
<accession>A0ABP6PYE8</accession>
<keyword evidence="2" id="KW-0413">Isomerase</keyword>
<evidence type="ECO:0000259" key="1">
    <source>
        <dbReference type="Pfam" id="PF11716"/>
    </source>
</evidence>